<dbReference type="Gene3D" id="3.40.50.1100">
    <property type="match status" value="2"/>
</dbReference>
<gene>
    <name evidence="19" type="primary">cysM</name>
    <name evidence="19" type="ORF">AWC22_01715</name>
</gene>
<keyword evidence="5" id="KW-0028">Amino-acid biosynthesis</keyword>
<feature type="binding site" evidence="16">
    <location>
        <position position="265"/>
    </location>
    <ligand>
        <name>pyridoxal 5'-phosphate</name>
        <dbReference type="ChEBI" id="CHEBI:597326"/>
    </ligand>
</feature>
<evidence type="ECO:0000256" key="7">
    <source>
        <dbReference type="ARBA" id="ARBA00022898"/>
    </source>
</evidence>
<name>A0A1X2C6M7_9MYCO</name>
<accession>A0A1X2C6M7</accession>
<evidence type="ECO:0000259" key="18">
    <source>
        <dbReference type="Pfam" id="PF00291"/>
    </source>
</evidence>
<protein>
    <recommendedName>
        <fullName evidence="11">O-phosphoserine sulfhydrylase</fullName>
        <ecNumber evidence="10">2.5.1.113</ecNumber>
    </recommendedName>
    <alternativeName>
        <fullName evidence="13">CysO-thiocarboxylate-dependent cysteine synthase</fullName>
    </alternativeName>
    <alternativeName>
        <fullName evidence="14">Cysteine synthase B</fullName>
    </alternativeName>
    <alternativeName>
        <fullName evidence="12">O-phosphoserine-specific cysteine synthase</fullName>
    </alternativeName>
    <alternativeName>
        <fullName evidence="15">[CysO sulfur-carrier protein]-thiocarboxylate-dependent cysteine synthase</fullName>
    </alternativeName>
</protein>
<evidence type="ECO:0000256" key="6">
    <source>
        <dbReference type="ARBA" id="ARBA00022679"/>
    </source>
</evidence>
<organism evidence="19 20">
    <name type="scientific">Mycobacterium riyadhense</name>
    <dbReference type="NCBI Taxonomy" id="486698"/>
    <lineage>
        <taxon>Bacteria</taxon>
        <taxon>Bacillati</taxon>
        <taxon>Actinomycetota</taxon>
        <taxon>Actinomycetes</taxon>
        <taxon>Mycobacteriales</taxon>
        <taxon>Mycobacteriaceae</taxon>
        <taxon>Mycobacterium</taxon>
    </lineage>
</organism>
<evidence type="ECO:0000313" key="20">
    <source>
        <dbReference type="Proteomes" id="UP000193087"/>
    </source>
</evidence>
<dbReference type="InterPro" id="IPR001926">
    <property type="entry name" value="TrpB-like_PALP"/>
</dbReference>
<dbReference type="NCBIfam" id="TIGR01136">
    <property type="entry name" value="cysKM"/>
    <property type="match status" value="1"/>
</dbReference>
<evidence type="ECO:0000256" key="8">
    <source>
        <dbReference type="ARBA" id="ARBA00023192"/>
    </source>
</evidence>
<dbReference type="GeneID" id="93496031"/>
<comment type="similarity">
    <text evidence="3">Belongs to the cysteine synthase/cystathionine beta-synthase family.</text>
</comment>
<feature type="binding site" evidence="16">
    <location>
        <begin position="184"/>
        <end position="188"/>
    </location>
    <ligand>
        <name>pyridoxal 5'-phosphate</name>
        <dbReference type="ChEBI" id="CHEBI:597326"/>
    </ligand>
</feature>
<dbReference type="PANTHER" id="PTHR10314">
    <property type="entry name" value="CYSTATHIONINE BETA-SYNTHASE"/>
    <property type="match status" value="1"/>
</dbReference>
<evidence type="ECO:0000256" key="12">
    <source>
        <dbReference type="ARBA" id="ARBA00076364"/>
    </source>
</evidence>
<evidence type="ECO:0000256" key="13">
    <source>
        <dbReference type="ARBA" id="ARBA00076366"/>
    </source>
</evidence>
<dbReference type="InterPro" id="IPR036052">
    <property type="entry name" value="TrpB-like_PALP_sf"/>
</dbReference>
<evidence type="ECO:0000256" key="5">
    <source>
        <dbReference type="ARBA" id="ARBA00022605"/>
    </source>
</evidence>
<proteinExistence type="inferred from homology"/>
<evidence type="ECO:0000256" key="16">
    <source>
        <dbReference type="PIRSR" id="PIRSR605856-50"/>
    </source>
</evidence>
<evidence type="ECO:0000256" key="2">
    <source>
        <dbReference type="ARBA" id="ARBA00004895"/>
    </source>
</evidence>
<dbReference type="EC" id="2.5.1.113" evidence="10"/>
<evidence type="ECO:0000256" key="11">
    <source>
        <dbReference type="ARBA" id="ARBA00067947"/>
    </source>
</evidence>
<dbReference type="InterPro" id="IPR050214">
    <property type="entry name" value="Cys_Synth/Cystath_Beta-Synth"/>
</dbReference>
<comment type="cofactor">
    <cofactor evidence="1 16">
        <name>pyridoxal 5'-phosphate</name>
        <dbReference type="ChEBI" id="CHEBI:597326"/>
    </cofactor>
</comment>
<evidence type="ECO:0000256" key="10">
    <source>
        <dbReference type="ARBA" id="ARBA00066837"/>
    </source>
</evidence>
<dbReference type="SUPFAM" id="SSF53686">
    <property type="entry name" value="Tryptophan synthase beta subunit-like PLP-dependent enzymes"/>
    <property type="match status" value="1"/>
</dbReference>
<dbReference type="GO" id="GO:0006535">
    <property type="term" value="P:cysteine biosynthetic process from serine"/>
    <property type="evidence" value="ECO:0007669"/>
    <property type="project" value="InterPro"/>
</dbReference>
<feature type="binding site" evidence="16">
    <location>
        <position position="81"/>
    </location>
    <ligand>
        <name>pyridoxal 5'-phosphate</name>
        <dbReference type="ChEBI" id="CHEBI:597326"/>
    </ligand>
</feature>
<evidence type="ECO:0000256" key="1">
    <source>
        <dbReference type="ARBA" id="ARBA00001933"/>
    </source>
</evidence>
<evidence type="ECO:0000256" key="3">
    <source>
        <dbReference type="ARBA" id="ARBA00007103"/>
    </source>
</evidence>
<dbReference type="InterPro" id="IPR005856">
    <property type="entry name" value="Cys_synth"/>
</dbReference>
<feature type="domain" description="Tryptophan synthase beta chain-like PALP" evidence="18">
    <location>
        <begin position="9"/>
        <end position="276"/>
    </location>
</feature>
<comment type="catalytic activity">
    <reaction evidence="9">
        <text>[CysO sulfur-carrier protein]-C-terminal-Gly-aminoethanethioate + O-phospho-L-serine + H(+) = [CysO sulfur-carrier protein]-Gly-NH-CH2-C(O)-S-L-Cys + phosphate</text>
        <dbReference type="Rhea" id="RHEA:48740"/>
        <dbReference type="Rhea" id="RHEA-COMP:12207"/>
        <dbReference type="Rhea" id="RHEA-COMP:19917"/>
        <dbReference type="ChEBI" id="CHEBI:15378"/>
        <dbReference type="ChEBI" id="CHEBI:43474"/>
        <dbReference type="ChEBI" id="CHEBI:57524"/>
        <dbReference type="ChEBI" id="CHEBI:90783"/>
        <dbReference type="ChEBI" id="CHEBI:232372"/>
        <dbReference type="EC" id="2.5.1.113"/>
    </reaction>
</comment>
<evidence type="ECO:0000256" key="17">
    <source>
        <dbReference type="PIRSR" id="PIRSR605856-51"/>
    </source>
</evidence>
<dbReference type="STRING" id="486698.AWC22_01715"/>
<dbReference type="FunFam" id="3.40.50.1100:FF:000023">
    <property type="entry name" value="Cysteine synthase"/>
    <property type="match status" value="1"/>
</dbReference>
<evidence type="ECO:0000256" key="4">
    <source>
        <dbReference type="ARBA" id="ARBA00011738"/>
    </source>
</evidence>
<comment type="pathway">
    <text evidence="2">Amino-acid biosynthesis; L-cysteine biosynthesis.</text>
</comment>
<keyword evidence="6" id="KW-0808">Transferase</keyword>
<dbReference type="PROSITE" id="PS00901">
    <property type="entry name" value="CYS_SYNTHASE"/>
    <property type="match status" value="1"/>
</dbReference>
<keyword evidence="7 16" id="KW-0663">Pyridoxal phosphate</keyword>
<keyword evidence="20" id="KW-1185">Reference proteome</keyword>
<sequence>MTRYDSLLEALGNTPLVGLQRLSPRWDDGPDRPHVRLWAKLEDRNPTGSIKDRPALRMIEQAERDGLLTPGATILEPTSGNTGISLAMAARLKGYRLICVMPENTSVERRQLLELYGAQIIFSPAEGGSNTAVSTAKELAEANPSWVMLYQYGNPANTDSHYFGTGPELLADLPEITHFVAGLGTTGTLMGTGRFLREHVPDVKIVAAEPRYGEGVYALRNIDEGFVPELYDPEVLSTRYSVGAADAVRRTRELVDAEGIFAGISTGAVLHAALGVGANVVAAGERADIAFVVADAGWKYLSTGAYAGSLDDAETALEGQLWA</sequence>
<comment type="subunit">
    <text evidence="4">Homodimer.</text>
</comment>
<reference evidence="19 20" key="1">
    <citation type="submission" date="2016-01" db="EMBL/GenBank/DDBJ databases">
        <title>The new phylogeny of the genus Mycobacterium.</title>
        <authorList>
            <person name="Tarcisio F."/>
            <person name="Conor M."/>
            <person name="Antonella G."/>
            <person name="Elisabetta G."/>
            <person name="Giulia F.S."/>
            <person name="Sara T."/>
            <person name="Anna F."/>
            <person name="Clotilde B."/>
            <person name="Roberto B."/>
            <person name="Veronica D.S."/>
            <person name="Fabio R."/>
            <person name="Monica P."/>
            <person name="Olivier J."/>
            <person name="Enrico T."/>
            <person name="Nicola S."/>
        </authorList>
    </citation>
    <scope>NUCLEOTIDE SEQUENCE [LARGE SCALE GENOMIC DNA]</scope>
    <source>
        <strain evidence="19 20">DSM 45176</strain>
    </source>
</reference>
<evidence type="ECO:0000256" key="9">
    <source>
        <dbReference type="ARBA" id="ARBA00051675"/>
    </source>
</evidence>
<dbReference type="RefSeq" id="WP_085251729.1">
    <property type="nucleotide sequence ID" value="NZ_CAJMWI010000001.1"/>
</dbReference>
<dbReference type="Pfam" id="PF00291">
    <property type="entry name" value="PALP"/>
    <property type="match status" value="1"/>
</dbReference>
<feature type="modified residue" description="N6-(pyridoxal phosphate)lysine" evidence="17">
    <location>
        <position position="51"/>
    </location>
</feature>
<dbReference type="InterPro" id="IPR001216">
    <property type="entry name" value="P-phosphate_BS"/>
</dbReference>
<evidence type="ECO:0000313" key="19">
    <source>
        <dbReference type="EMBL" id="ORW71577.1"/>
    </source>
</evidence>
<dbReference type="Proteomes" id="UP000193087">
    <property type="component" value="Unassembled WGS sequence"/>
</dbReference>
<dbReference type="AlphaFoldDB" id="A0A1X2C6M7"/>
<evidence type="ECO:0000256" key="14">
    <source>
        <dbReference type="ARBA" id="ARBA00079480"/>
    </source>
</evidence>
<dbReference type="OrthoDB" id="9805733at2"/>
<dbReference type="CDD" id="cd01561">
    <property type="entry name" value="CBS_like"/>
    <property type="match status" value="1"/>
</dbReference>
<keyword evidence="8" id="KW-0198">Cysteine biosynthesis</keyword>
<dbReference type="EMBL" id="LQPQ01000146">
    <property type="protein sequence ID" value="ORW71577.1"/>
    <property type="molecule type" value="Genomic_DNA"/>
</dbReference>
<evidence type="ECO:0000256" key="15">
    <source>
        <dbReference type="ARBA" id="ARBA00082112"/>
    </source>
</evidence>
<dbReference type="GO" id="GO:0004124">
    <property type="term" value="F:cysteine synthase activity"/>
    <property type="evidence" value="ECO:0007669"/>
    <property type="project" value="InterPro"/>
</dbReference>
<comment type="caution">
    <text evidence="19">The sequence shown here is derived from an EMBL/GenBank/DDBJ whole genome shotgun (WGS) entry which is preliminary data.</text>
</comment>